<dbReference type="InterPro" id="IPR036271">
    <property type="entry name" value="Tet_transcr_reg_TetR-rel_C_sf"/>
</dbReference>
<evidence type="ECO:0000259" key="5">
    <source>
        <dbReference type="PROSITE" id="PS50977"/>
    </source>
</evidence>
<dbReference type="PANTHER" id="PTHR47506">
    <property type="entry name" value="TRANSCRIPTIONAL REGULATORY PROTEIN"/>
    <property type="match status" value="1"/>
</dbReference>
<evidence type="ECO:0000313" key="7">
    <source>
        <dbReference type="Proteomes" id="UP000198767"/>
    </source>
</evidence>
<dbReference type="STRING" id="1156985.SAMN04488118_102236"/>
<proteinExistence type="predicted"/>
<dbReference type="AlphaFoldDB" id="A0A1G5PXW1"/>
<feature type="domain" description="HTH tetR-type" evidence="5">
    <location>
        <begin position="1"/>
        <end position="61"/>
    </location>
</feature>
<gene>
    <name evidence="6" type="ORF">SAMN04488118_102236</name>
</gene>
<evidence type="ECO:0000256" key="4">
    <source>
        <dbReference type="PROSITE-ProRule" id="PRU00335"/>
    </source>
</evidence>
<dbReference type="GO" id="GO:0003677">
    <property type="term" value="F:DNA binding"/>
    <property type="evidence" value="ECO:0007669"/>
    <property type="project" value="UniProtKB-UniRule"/>
</dbReference>
<dbReference type="PRINTS" id="PR00455">
    <property type="entry name" value="HTHTETR"/>
</dbReference>
<evidence type="ECO:0000313" key="6">
    <source>
        <dbReference type="EMBL" id="SCZ54070.1"/>
    </source>
</evidence>
<accession>A0A1G5PXW1</accession>
<organism evidence="6 7">
    <name type="scientific">Epibacterium ulvae</name>
    <dbReference type="NCBI Taxonomy" id="1156985"/>
    <lineage>
        <taxon>Bacteria</taxon>
        <taxon>Pseudomonadati</taxon>
        <taxon>Pseudomonadota</taxon>
        <taxon>Alphaproteobacteria</taxon>
        <taxon>Rhodobacterales</taxon>
        <taxon>Roseobacteraceae</taxon>
        <taxon>Epibacterium</taxon>
    </lineage>
</organism>
<dbReference type="RefSeq" id="WP_090216387.1">
    <property type="nucleotide sequence ID" value="NZ_FMWG01000002.1"/>
</dbReference>
<dbReference type="InterPro" id="IPR001647">
    <property type="entry name" value="HTH_TetR"/>
</dbReference>
<keyword evidence="3" id="KW-0804">Transcription</keyword>
<name>A0A1G5PXW1_9RHOB</name>
<dbReference type="PANTHER" id="PTHR47506:SF7">
    <property type="entry name" value="TRANSCRIPTIONAL REGULATORY PROTEIN"/>
    <property type="match status" value="1"/>
</dbReference>
<dbReference type="EMBL" id="FMWG01000002">
    <property type="protein sequence ID" value="SCZ54070.1"/>
    <property type="molecule type" value="Genomic_DNA"/>
</dbReference>
<evidence type="ECO:0000256" key="1">
    <source>
        <dbReference type="ARBA" id="ARBA00023015"/>
    </source>
</evidence>
<dbReference type="SUPFAM" id="SSF48498">
    <property type="entry name" value="Tetracyclin repressor-like, C-terminal domain"/>
    <property type="match status" value="1"/>
</dbReference>
<evidence type="ECO:0000256" key="3">
    <source>
        <dbReference type="ARBA" id="ARBA00023163"/>
    </source>
</evidence>
<evidence type="ECO:0000256" key="2">
    <source>
        <dbReference type="ARBA" id="ARBA00023125"/>
    </source>
</evidence>
<dbReference type="OrthoDB" id="9811084at2"/>
<reference evidence="6 7" key="1">
    <citation type="submission" date="2016-10" db="EMBL/GenBank/DDBJ databases">
        <authorList>
            <person name="de Groot N.N."/>
        </authorList>
    </citation>
    <scope>NUCLEOTIDE SEQUENCE [LARGE SCALE GENOMIC DNA]</scope>
    <source>
        <strain evidence="6 7">U95</strain>
    </source>
</reference>
<sequence>MSTRKNITATADELFYHNGFDVTSFADIAKQVGISRGNFYHHFKTKDDILEAVIDLRLAKTRDMLRLWAEGAETPLDRISCFIHILIRNRREIAKYGCPVGTLVSELGKLDHVSKSHAATLFTLFVDWLVTQFSDLGCEPQDARHHARHLLALSQGVSSVAQALQDDVFVDDEVNMMLDYVAEIARTNSLKRKS</sequence>
<dbReference type="Proteomes" id="UP000198767">
    <property type="component" value="Unassembled WGS sequence"/>
</dbReference>
<keyword evidence="2 4" id="KW-0238">DNA-binding</keyword>
<dbReference type="Pfam" id="PF00440">
    <property type="entry name" value="TetR_N"/>
    <property type="match status" value="1"/>
</dbReference>
<dbReference type="SUPFAM" id="SSF46689">
    <property type="entry name" value="Homeodomain-like"/>
    <property type="match status" value="1"/>
</dbReference>
<feature type="DNA-binding region" description="H-T-H motif" evidence="4">
    <location>
        <begin position="24"/>
        <end position="43"/>
    </location>
</feature>
<keyword evidence="7" id="KW-1185">Reference proteome</keyword>
<dbReference type="InterPro" id="IPR009057">
    <property type="entry name" value="Homeodomain-like_sf"/>
</dbReference>
<protein>
    <submittedName>
        <fullName evidence="6">Transcriptional regulator, TetR family</fullName>
    </submittedName>
</protein>
<dbReference type="Gene3D" id="1.10.357.10">
    <property type="entry name" value="Tetracycline Repressor, domain 2"/>
    <property type="match status" value="1"/>
</dbReference>
<dbReference type="PROSITE" id="PS50977">
    <property type="entry name" value="HTH_TETR_2"/>
    <property type="match status" value="1"/>
</dbReference>
<keyword evidence="1" id="KW-0805">Transcription regulation</keyword>